<dbReference type="SUPFAM" id="SSF56300">
    <property type="entry name" value="Metallo-dependent phosphatases"/>
    <property type="match status" value="1"/>
</dbReference>
<proteinExistence type="predicted"/>
<dbReference type="PANTHER" id="PTHR37844">
    <property type="entry name" value="SER/THR PROTEIN PHOSPHATASE SUPERFAMILY (AFU_ORTHOLOGUE AFUA_1G14840)"/>
    <property type="match status" value="1"/>
</dbReference>
<sequence>MSIQVVSDLHLEVIKDYDIFEIVPQAPYLALLGDIGSPTKHQTEFRQFLTQQLHWIATIEPLRAFEKDVQNDSSLGDFVFLDRAKYHIPDTNMVVLGCSLFSFILPDKHDAVSLGLNDLYQTSDWTPEAHNDLQKRDVAWLNDTVAELEHSKANIMIFSHWSHTQDEFTMDEKNAQNSVSSAFSTDMSEQFCFKSRQVKLWAFGHTHYNCDFVADRDGDVGPLRLVANQRGYYSARAEDFDSQMTVAV</sequence>
<dbReference type="PANTHER" id="PTHR37844:SF2">
    <property type="entry name" value="SER_THR PROTEIN PHOSPHATASE SUPERFAMILY (AFU_ORTHOLOGUE AFUA_1G14840)"/>
    <property type="match status" value="1"/>
</dbReference>
<accession>A0A8K0T370</accession>
<evidence type="ECO:0000313" key="1">
    <source>
        <dbReference type="EMBL" id="KAH7325660.1"/>
    </source>
</evidence>
<dbReference type="OrthoDB" id="550558at2759"/>
<gene>
    <name evidence="1" type="ORF">B0I35DRAFT_493573</name>
</gene>
<dbReference type="AlphaFoldDB" id="A0A8K0T370"/>
<comment type="caution">
    <text evidence="1">The sequence shown here is derived from an EMBL/GenBank/DDBJ whole genome shotgun (WGS) entry which is preliminary data.</text>
</comment>
<protein>
    <submittedName>
        <fullName evidence="1">Ser/Thr protein phosphatase superfamily</fullName>
    </submittedName>
</protein>
<keyword evidence="2" id="KW-1185">Reference proteome</keyword>
<dbReference type="Proteomes" id="UP000813444">
    <property type="component" value="Unassembled WGS sequence"/>
</dbReference>
<dbReference type="InterPro" id="IPR029052">
    <property type="entry name" value="Metallo-depent_PP-like"/>
</dbReference>
<dbReference type="EMBL" id="JAGPNK010000002">
    <property type="protein sequence ID" value="KAH7325660.1"/>
    <property type="molecule type" value="Genomic_DNA"/>
</dbReference>
<reference evidence="1" key="1">
    <citation type="journal article" date="2021" name="Nat. Commun.">
        <title>Genetic determinants of endophytism in the Arabidopsis root mycobiome.</title>
        <authorList>
            <person name="Mesny F."/>
            <person name="Miyauchi S."/>
            <person name="Thiergart T."/>
            <person name="Pickel B."/>
            <person name="Atanasova L."/>
            <person name="Karlsson M."/>
            <person name="Huettel B."/>
            <person name="Barry K.W."/>
            <person name="Haridas S."/>
            <person name="Chen C."/>
            <person name="Bauer D."/>
            <person name="Andreopoulos W."/>
            <person name="Pangilinan J."/>
            <person name="LaButti K."/>
            <person name="Riley R."/>
            <person name="Lipzen A."/>
            <person name="Clum A."/>
            <person name="Drula E."/>
            <person name="Henrissat B."/>
            <person name="Kohler A."/>
            <person name="Grigoriev I.V."/>
            <person name="Martin F.M."/>
            <person name="Hacquard S."/>
        </authorList>
    </citation>
    <scope>NUCLEOTIDE SEQUENCE</scope>
    <source>
        <strain evidence="1">MPI-CAGE-CH-0235</strain>
    </source>
</reference>
<organism evidence="1 2">
    <name type="scientific">Stachybotrys elegans</name>
    <dbReference type="NCBI Taxonomy" id="80388"/>
    <lineage>
        <taxon>Eukaryota</taxon>
        <taxon>Fungi</taxon>
        <taxon>Dikarya</taxon>
        <taxon>Ascomycota</taxon>
        <taxon>Pezizomycotina</taxon>
        <taxon>Sordariomycetes</taxon>
        <taxon>Hypocreomycetidae</taxon>
        <taxon>Hypocreales</taxon>
        <taxon>Stachybotryaceae</taxon>
        <taxon>Stachybotrys</taxon>
    </lineage>
</organism>
<evidence type="ECO:0000313" key="2">
    <source>
        <dbReference type="Proteomes" id="UP000813444"/>
    </source>
</evidence>
<name>A0A8K0T370_9HYPO</name>